<evidence type="ECO:0000313" key="2">
    <source>
        <dbReference type="EMBL" id="MFD1633046.1"/>
    </source>
</evidence>
<reference evidence="2 3" key="1">
    <citation type="journal article" date="2019" name="Int. J. Syst. Evol. Microbiol.">
        <title>The Global Catalogue of Microorganisms (GCM) 10K type strain sequencing project: providing services to taxonomists for standard genome sequencing and annotation.</title>
        <authorList>
            <consortium name="The Broad Institute Genomics Platform"/>
            <consortium name="The Broad Institute Genome Sequencing Center for Infectious Disease"/>
            <person name="Wu L."/>
            <person name="Ma J."/>
        </authorList>
    </citation>
    <scope>NUCLEOTIDE SEQUENCE [LARGE SCALE GENOMIC DNA]</scope>
    <source>
        <strain evidence="2 3">CGMCC 1.10594</strain>
    </source>
</reference>
<feature type="transmembrane region" description="Helical" evidence="1">
    <location>
        <begin position="104"/>
        <end position="123"/>
    </location>
</feature>
<gene>
    <name evidence="2" type="ORF">ACFSBJ_04760</name>
</gene>
<feature type="transmembrane region" description="Helical" evidence="1">
    <location>
        <begin position="129"/>
        <end position="156"/>
    </location>
</feature>
<feature type="transmembrane region" description="Helical" evidence="1">
    <location>
        <begin position="12"/>
        <end position="31"/>
    </location>
</feature>
<feature type="transmembrane region" description="Helical" evidence="1">
    <location>
        <begin position="75"/>
        <end position="97"/>
    </location>
</feature>
<dbReference type="RefSeq" id="WP_256406840.1">
    <property type="nucleotide sequence ID" value="NZ_CP187151.1"/>
</dbReference>
<evidence type="ECO:0000313" key="3">
    <source>
        <dbReference type="Proteomes" id="UP001597075"/>
    </source>
</evidence>
<dbReference type="EMBL" id="JBHUDL010000006">
    <property type="protein sequence ID" value="MFD1633046.1"/>
    <property type="molecule type" value="Genomic_DNA"/>
</dbReference>
<name>A0ABD6CWP8_9EURY</name>
<organism evidence="2 3">
    <name type="scientific">Haloplanus ruber</name>
    <dbReference type="NCBI Taxonomy" id="869892"/>
    <lineage>
        <taxon>Archaea</taxon>
        <taxon>Methanobacteriati</taxon>
        <taxon>Methanobacteriota</taxon>
        <taxon>Stenosarchaea group</taxon>
        <taxon>Halobacteria</taxon>
        <taxon>Halobacteriales</taxon>
        <taxon>Haloferacaceae</taxon>
        <taxon>Haloplanus</taxon>
    </lineage>
</organism>
<feature type="transmembrane region" description="Helical" evidence="1">
    <location>
        <begin position="40"/>
        <end position="63"/>
    </location>
</feature>
<protein>
    <submittedName>
        <fullName evidence="2">Uncharacterized protein</fullName>
    </submittedName>
</protein>
<comment type="caution">
    <text evidence="2">The sequence shown here is derived from an EMBL/GenBank/DDBJ whole genome shotgun (WGS) entry which is preliminary data.</text>
</comment>
<keyword evidence="1" id="KW-0472">Membrane</keyword>
<keyword evidence="1" id="KW-1133">Transmembrane helix</keyword>
<keyword evidence="3" id="KW-1185">Reference proteome</keyword>
<sequence>MAGTPHHALGGPLPTAAVATAVAVVVVALVGRSPRDARSLVLRGGAAYSGGFLLLWAGVRLLSWRFAVDPRDSPLVAFVILGGAALALAVQGGLPLYLHTSRGLWAPVVWLFGISWFCTYTFLRVGGEAGAFFLLLLWTLAVVPAAVVGLALLSGLELGVRRGRRDGWP</sequence>
<dbReference type="Proteomes" id="UP001597075">
    <property type="component" value="Unassembled WGS sequence"/>
</dbReference>
<evidence type="ECO:0000256" key="1">
    <source>
        <dbReference type="SAM" id="Phobius"/>
    </source>
</evidence>
<proteinExistence type="predicted"/>
<keyword evidence="1" id="KW-0812">Transmembrane</keyword>
<dbReference type="AlphaFoldDB" id="A0ABD6CWP8"/>
<accession>A0ABD6CWP8</accession>